<keyword evidence="1" id="KW-0472">Membrane</keyword>
<reference evidence="3" key="1">
    <citation type="submission" date="2022-12" db="EMBL/GenBank/DDBJ databases">
        <title>Peptostreptococcus.</title>
        <authorList>
            <person name="Lee S.H."/>
        </authorList>
    </citation>
    <scope>NUCLEOTIDE SEQUENCE</scope>
    <source>
        <strain evidence="3">CBA3647</strain>
    </source>
</reference>
<dbReference type="RefSeq" id="WP_269311317.1">
    <property type="nucleotide sequence ID" value="NZ_CP114052.1"/>
</dbReference>
<accession>A0ABY7JS21</accession>
<protein>
    <submittedName>
        <fullName evidence="3">Uncharacterized protein</fullName>
    </submittedName>
</protein>
<dbReference type="EMBL" id="CP114052">
    <property type="protein sequence ID" value="WAW14620.1"/>
    <property type="molecule type" value="Genomic_DNA"/>
</dbReference>
<sequence>MSKITGTLEKVELVLMFALWSFSEVSIEVSHFTGYNADINIIITTMIFVTYISTTRRK</sequence>
<evidence type="ECO:0000256" key="1">
    <source>
        <dbReference type="SAM" id="Phobius"/>
    </source>
</evidence>
<dbReference type="Proteomes" id="UP001164187">
    <property type="component" value="Chromosome"/>
</dbReference>
<evidence type="ECO:0000313" key="4">
    <source>
        <dbReference type="Proteomes" id="UP001164187"/>
    </source>
</evidence>
<organism evidence="3 4">
    <name type="scientific">Peptostreptococcus equinus</name>
    <dbReference type="NCBI Taxonomy" id="3003601"/>
    <lineage>
        <taxon>Bacteria</taxon>
        <taxon>Bacillati</taxon>
        <taxon>Bacillota</taxon>
        <taxon>Clostridia</taxon>
        <taxon>Peptostreptococcales</taxon>
        <taxon>Peptostreptococcaceae</taxon>
        <taxon>Peptostreptococcus</taxon>
    </lineage>
</organism>
<evidence type="ECO:0000313" key="3">
    <source>
        <dbReference type="EMBL" id="WAW15269.1"/>
    </source>
</evidence>
<name>A0ABY7JS21_9FIRM</name>
<gene>
    <name evidence="3" type="ORF">O0R46_02120</name>
    <name evidence="2" type="ORF">O0R46_08455</name>
</gene>
<feature type="transmembrane region" description="Helical" evidence="1">
    <location>
        <begin position="35"/>
        <end position="54"/>
    </location>
</feature>
<keyword evidence="4" id="KW-1185">Reference proteome</keyword>
<keyword evidence="1" id="KW-1133">Transmembrane helix</keyword>
<dbReference type="EMBL" id="CP114052">
    <property type="protein sequence ID" value="WAW15269.1"/>
    <property type="molecule type" value="Genomic_DNA"/>
</dbReference>
<proteinExistence type="predicted"/>
<evidence type="ECO:0000313" key="2">
    <source>
        <dbReference type="EMBL" id="WAW14620.1"/>
    </source>
</evidence>
<keyword evidence="1" id="KW-0812">Transmembrane</keyword>